<accession>A0A0B7C102</accession>
<dbReference type="AlphaFoldDB" id="A0A0B7C102"/>
<evidence type="ECO:0000313" key="1">
    <source>
        <dbReference type="EMBL" id="CEK98862.1"/>
    </source>
</evidence>
<reference evidence="1" key="1">
    <citation type="submission" date="2014-12" db="EMBL/GenBank/DDBJ databases">
        <title>Insight into the proteome of Arion vulgaris.</title>
        <authorList>
            <person name="Aradska J."/>
            <person name="Bulat T."/>
            <person name="Smidak R."/>
            <person name="Sarate P."/>
            <person name="Gangsoo J."/>
            <person name="Sialana F."/>
            <person name="Bilban M."/>
            <person name="Lubec G."/>
        </authorList>
    </citation>
    <scope>NUCLEOTIDE SEQUENCE</scope>
    <source>
        <tissue evidence="1">Skin</tissue>
    </source>
</reference>
<name>A0A0B7C102_9EUPU</name>
<feature type="non-terminal residue" evidence="1">
    <location>
        <position position="76"/>
    </location>
</feature>
<dbReference type="EMBL" id="HACG01051991">
    <property type="protein sequence ID" value="CEK98862.1"/>
    <property type="molecule type" value="Transcribed_RNA"/>
</dbReference>
<organism evidence="1">
    <name type="scientific">Arion vulgaris</name>
    <dbReference type="NCBI Taxonomy" id="1028688"/>
    <lineage>
        <taxon>Eukaryota</taxon>
        <taxon>Metazoa</taxon>
        <taxon>Spiralia</taxon>
        <taxon>Lophotrochozoa</taxon>
        <taxon>Mollusca</taxon>
        <taxon>Gastropoda</taxon>
        <taxon>Heterobranchia</taxon>
        <taxon>Euthyneura</taxon>
        <taxon>Panpulmonata</taxon>
        <taxon>Eupulmonata</taxon>
        <taxon>Stylommatophora</taxon>
        <taxon>Helicina</taxon>
        <taxon>Arionoidea</taxon>
        <taxon>Arionidae</taxon>
        <taxon>Arion</taxon>
    </lineage>
</organism>
<feature type="non-terminal residue" evidence="1">
    <location>
        <position position="1"/>
    </location>
</feature>
<protein>
    <submittedName>
        <fullName evidence="1">Uncharacterized protein</fullName>
    </submittedName>
</protein>
<proteinExistence type="predicted"/>
<gene>
    <name evidence="1" type="primary">ORF219820</name>
</gene>
<sequence length="76" mass="8618">STSHSEISDTTVLSRQEIVSNKSEIKPVRSSRKTNLRDYIEAHSSFESRTKINNDFLQHIPKNDADISNKSEIDDG</sequence>